<comment type="caution">
    <text evidence="1">The sequence shown here is derived from an EMBL/GenBank/DDBJ whole genome shotgun (WGS) entry which is preliminary data.</text>
</comment>
<dbReference type="EMBL" id="JBEAFC010000008">
    <property type="protein sequence ID" value="KAL1545735.1"/>
    <property type="molecule type" value="Genomic_DNA"/>
</dbReference>
<dbReference type="Proteomes" id="UP001567538">
    <property type="component" value="Unassembled WGS sequence"/>
</dbReference>
<proteinExistence type="predicted"/>
<name>A0ABD1GPT5_SALDI</name>
<sequence length="117" mass="13053">MAILNVLAISPSGQKLVVIALNEGVGDQWNLVGWLERWHRVPLKAYGGGYLTSNGFICSEPSNNVSKDPSFSKCFSKWRDAVELCLPPEWVQQYAAEVPFHCILVMPNGFQWKGEDA</sequence>
<gene>
    <name evidence="1" type="ORF">AAHA92_22424</name>
</gene>
<keyword evidence="2" id="KW-1185">Reference proteome</keyword>
<reference evidence="1 2" key="1">
    <citation type="submission" date="2024-06" db="EMBL/GenBank/DDBJ databases">
        <title>A chromosome level genome sequence of Diviner's sage (Salvia divinorum).</title>
        <authorList>
            <person name="Ford S.A."/>
            <person name="Ro D.-K."/>
            <person name="Ness R.W."/>
            <person name="Phillips M.A."/>
        </authorList>
    </citation>
    <scope>NUCLEOTIDE SEQUENCE [LARGE SCALE GENOMIC DNA]</scope>
    <source>
        <strain evidence="1">SAF-2024a</strain>
        <tissue evidence="1">Leaf</tissue>
    </source>
</reference>
<dbReference type="AlphaFoldDB" id="A0ABD1GPT5"/>
<evidence type="ECO:0000313" key="1">
    <source>
        <dbReference type="EMBL" id="KAL1545735.1"/>
    </source>
</evidence>
<evidence type="ECO:0000313" key="2">
    <source>
        <dbReference type="Proteomes" id="UP001567538"/>
    </source>
</evidence>
<accession>A0ABD1GPT5</accession>
<protein>
    <submittedName>
        <fullName evidence="1">Uncharacterized protein</fullName>
    </submittedName>
</protein>
<organism evidence="1 2">
    <name type="scientific">Salvia divinorum</name>
    <name type="common">Maria pastora</name>
    <name type="synonym">Diviner's sage</name>
    <dbReference type="NCBI Taxonomy" id="28513"/>
    <lineage>
        <taxon>Eukaryota</taxon>
        <taxon>Viridiplantae</taxon>
        <taxon>Streptophyta</taxon>
        <taxon>Embryophyta</taxon>
        <taxon>Tracheophyta</taxon>
        <taxon>Spermatophyta</taxon>
        <taxon>Magnoliopsida</taxon>
        <taxon>eudicotyledons</taxon>
        <taxon>Gunneridae</taxon>
        <taxon>Pentapetalae</taxon>
        <taxon>asterids</taxon>
        <taxon>lamiids</taxon>
        <taxon>Lamiales</taxon>
        <taxon>Lamiaceae</taxon>
        <taxon>Nepetoideae</taxon>
        <taxon>Mentheae</taxon>
        <taxon>Salviinae</taxon>
        <taxon>Salvia</taxon>
        <taxon>Salvia subgen. Calosphace</taxon>
    </lineage>
</organism>